<accession>A0A2L0WU40</accession>
<reference evidence="1 2" key="1">
    <citation type="journal article" date="2018" name="PLoS ONE">
        <title>Genome analysis of a novel Group I alphabaculovirus obtained from Oxyplax ochracea.</title>
        <authorList>
            <person name="Wang J."/>
            <person name="Hou D."/>
            <person name="Wang Q."/>
            <person name="Kuang W."/>
            <person name="Zhang L."/>
            <person name="Li J."/>
            <person name="Shen S."/>
            <person name="Deng F."/>
            <person name="Wang H."/>
            <person name="Hu Z."/>
            <person name="Wang M."/>
        </authorList>
    </citation>
    <scope>NUCLEOTIDE SEQUENCE [LARGE SCALE GENOMIC DNA]</scope>
    <source>
        <strain evidence="1">435</strain>
    </source>
</reference>
<dbReference type="Proteomes" id="UP000297028">
    <property type="component" value="Segment"/>
</dbReference>
<proteinExistence type="predicted"/>
<dbReference type="InterPro" id="IPR008415">
    <property type="entry name" value="Baculo_LEF-3"/>
</dbReference>
<organism evidence="1 2">
    <name type="scientific">Oxyplax ochracea nucleopolyhedrovirus</name>
    <dbReference type="NCBI Taxonomy" id="2083176"/>
    <lineage>
        <taxon>Viruses</taxon>
        <taxon>Viruses incertae sedis</taxon>
        <taxon>Naldaviricetes</taxon>
        <taxon>Lefavirales</taxon>
        <taxon>Baculoviridae</taxon>
        <taxon>Alphabaculovirus</taxon>
        <taxon>Alphabaculovirus oxochraceae</taxon>
    </lineage>
</organism>
<gene>
    <name evidence="1" type="ORF">Oxoc_ORF70</name>
</gene>
<dbReference type="GO" id="GO:0006355">
    <property type="term" value="P:regulation of DNA-templated transcription"/>
    <property type="evidence" value="ECO:0007669"/>
    <property type="project" value="InterPro"/>
</dbReference>
<keyword evidence="2" id="KW-1185">Reference proteome</keyword>
<sequence length="399" mass="47076">MSTLKRKMSIENDEQMPIKRVAINENEELQPLIKRVTTDEKKIKINYKTVKGKLMNKTKLSIDNELYFYFKFLSEDKVNEYYGDSQCFEVMKENTCYELKLNYVKTKFKNWIQINSFAECNLEMDNLVKVNEFLTSKMFEDEQDVNAIVKLKYIYKNPNSLMYKIVYEINYKDFNDDECQVVQVECSTNAKFLFSMVKCDEINELLAYFKSNENNIFNIYNVKCQQMINNGNNPYYNWSTTRATRMELCETLNVEKVVNLKNYNAETSISRLNKRIISCDVKKLKMNMEENNQGDVKFVIQFKTDNFVDVTDDLSTYLDSDKWIRATLYVNKKVEYDFAQKLSADINQLAELLDDGLVKVVLFATVDNGGSCNMNVLSLLKTRRRKRLYIFVNYVFVIP</sequence>
<dbReference type="GO" id="GO:0003677">
    <property type="term" value="F:DNA binding"/>
    <property type="evidence" value="ECO:0007669"/>
    <property type="project" value="InterPro"/>
</dbReference>
<evidence type="ECO:0000313" key="1">
    <source>
        <dbReference type="EMBL" id="AVA31169.1"/>
    </source>
</evidence>
<name>A0A2L0WU40_9ABAC</name>
<dbReference type="EMBL" id="MF143631">
    <property type="protein sequence ID" value="AVA31169.1"/>
    <property type="molecule type" value="Genomic_DNA"/>
</dbReference>
<protein>
    <submittedName>
        <fullName evidence="1">Lef3</fullName>
    </submittedName>
</protein>
<dbReference type="Pfam" id="PF05847">
    <property type="entry name" value="Baculo_LEF-3"/>
    <property type="match status" value="1"/>
</dbReference>
<evidence type="ECO:0000313" key="2">
    <source>
        <dbReference type="Proteomes" id="UP000297028"/>
    </source>
</evidence>